<keyword evidence="2" id="KW-1185">Reference proteome</keyword>
<evidence type="ECO:0000313" key="2">
    <source>
        <dbReference type="Proteomes" id="UP000790709"/>
    </source>
</evidence>
<gene>
    <name evidence="1" type="ORF">BV22DRAFT_228015</name>
</gene>
<protein>
    <submittedName>
        <fullName evidence="1">Cytochrome P450</fullName>
    </submittedName>
</protein>
<evidence type="ECO:0000313" key="1">
    <source>
        <dbReference type="EMBL" id="KAH7928072.1"/>
    </source>
</evidence>
<comment type="caution">
    <text evidence="1">The sequence shown here is derived from an EMBL/GenBank/DDBJ whole genome shotgun (WGS) entry which is preliminary data.</text>
</comment>
<sequence length="526" mass="59045">MPWSIDYRVGLSLVSSVIVACLITNLKRKRLPRPPGPTALSLLPTLLGLDKVDPWVTYTQWQAVYGDLIYVKLLNQNFIIINSEMTTKDLLEKRSRNYSDRPFIATLEPFGWAFNFAFYRYGDEWRACRRLFHQCFQAKAAMNLRPMQLSKARQLLDNLHDEPQNYVAHIATYSASIAMSAVYDYEVAPRGDPVVAILEKALYLGVKVMTPERAFILSVFPFLMRLPVWFPGATIKRDALLSRKHVSDMVETPFKYAQKNAASGTAAPSLVSGFLGGIESGDEARQFGKVLKYTSSTAFGGAWETTSSILQVFVLAMVLYPAVQERARAEIDAVVERDRLPNFDDRPSLPYIDAILRETLRWQPVAPLGVAHSASGDDVYEGYFIPRGSTIIANVWAMSFDERRYPNASEFVPERFLAPDGELTSDDPAGFVFGFGRRACPGRYTADASLWAAIAAMLATFEFWKDKDAQGQDVEFVPTFTNGLTRCPLPFPCRIISRPLDAALRVPTLPSPRHDQSVRQDFVESS</sequence>
<proteinExistence type="predicted"/>
<reference evidence="1" key="1">
    <citation type="journal article" date="2021" name="New Phytol.">
        <title>Evolutionary innovations through gain and loss of genes in the ectomycorrhizal Boletales.</title>
        <authorList>
            <person name="Wu G."/>
            <person name="Miyauchi S."/>
            <person name="Morin E."/>
            <person name="Kuo A."/>
            <person name="Drula E."/>
            <person name="Varga T."/>
            <person name="Kohler A."/>
            <person name="Feng B."/>
            <person name="Cao Y."/>
            <person name="Lipzen A."/>
            <person name="Daum C."/>
            <person name="Hundley H."/>
            <person name="Pangilinan J."/>
            <person name="Johnson J."/>
            <person name="Barry K."/>
            <person name="LaButti K."/>
            <person name="Ng V."/>
            <person name="Ahrendt S."/>
            <person name="Min B."/>
            <person name="Choi I.G."/>
            <person name="Park H."/>
            <person name="Plett J.M."/>
            <person name="Magnuson J."/>
            <person name="Spatafora J.W."/>
            <person name="Nagy L.G."/>
            <person name="Henrissat B."/>
            <person name="Grigoriev I.V."/>
            <person name="Yang Z.L."/>
            <person name="Xu J."/>
            <person name="Martin F.M."/>
        </authorList>
    </citation>
    <scope>NUCLEOTIDE SEQUENCE</scope>
    <source>
        <strain evidence="1">KUC20120723A-06</strain>
    </source>
</reference>
<dbReference type="EMBL" id="MU266357">
    <property type="protein sequence ID" value="KAH7928072.1"/>
    <property type="molecule type" value="Genomic_DNA"/>
</dbReference>
<accession>A0ACB8BRF7</accession>
<name>A0ACB8BRF7_9AGAM</name>
<dbReference type="Proteomes" id="UP000790709">
    <property type="component" value="Unassembled WGS sequence"/>
</dbReference>
<organism evidence="1 2">
    <name type="scientific">Leucogyrophana mollusca</name>
    <dbReference type="NCBI Taxonomy" id="85980"/>
    <lineage>
        <taxon>Eukaryota</taxon>
        <taxon>Fungi</taxon>
        <taxon>Dikarya</taxon>
        <taxon>Basidiomycota</taxon>
        <taxon>Agaricomycotina</taxon>
        <taxon>Agaricomycetes</taxon>
        <taxon>Agaricomycetidae</taxon>
        <taxon>Boletales</taxon>
        <taxon>Boletales incertae sedis</taxon>
        <taxon>Leucogyrophana</taxon>
    </lineage>
</organism>